<dbReference type="SUPFAM" id="SSF53187">
    <property type="entry name" value="Zn-dependent exopeptidases"/>
    <property type="match status" value="1"/>
</dbReference>
<dbReference type="PANTHER" id="PTHR30404:SF0">
    <property type="entry name" value="N-ACETYLMURAMOYL-L-ALANINE AMIDASE AMIC"/>
    <property type="match status" value="1"/>
</dbReference>
<evidence type="ECO:0000313" key="3">
    <source>
        <dbReference type="EMBL" id="MBC8579123.1"/>
    </source>
</evidence>
<evidence type="ECO:0000256" key="1">
    <source>
        <dbReference type="ARBA" id="ARBA00022801"/>
    </source>
</evidence>
<dbReference type="Gene3D" id="3.40.630.40">
    <property type="entry name" value="Zn-dependent exopeptidases"/>
    <property type="match status" value="1"/>
</dbReference>
<name>A0A926EJC1_9FIRM</name>
<dbReference type="InterPro" id="IPR002508">
    <property type="entry name" value="MurNAc-LAA_cat"/>
</dbReference>
<evidence type="ECO:0000259" key="2">
    <source>
        <dbReference type="SMART" id="SM00646"/>
    </source>
</evidence>
<comment type="caution">
    <text evidence="3">The sequence shown here is derived from an EMBL/GenBank/DDBJ whole genome shotgun (WGS) entry which is preliminary data.</text>
</comment>
<dbReference type="GO" id="GO:0009253">
    <property type="term" value="P:peptidoglycan catabolic process"/>
    <property type="evidence" value="ECO:0007669"/>
    <property type="project" value="InterPro"/>
</dbReference>
<proteinExistence type="predicted"/>
<accession>A0A926EJC1</accession>
<dbReference type="Proteomes" id="UP000655830">
    <property type="component" value="Unassembled WGS sequence"/>
</dbReference>
<keyword evidence="4" id="KW-1185">Reference proteome</keyword>
<dbReference type="CDD" id="cd02696">
    <property type="entry name" value="MurNAc-LAA"/>
    <property type="match status" value="1"/>
</dbReference>
<dbReference type="PANTHER" id="PTHR30404">
    <property type="entry name" value="N-ACETYLMURAMOYL-L-ALANINE AMIDASE"/>
    <property type="match status" value="1"/>
</dbReference>
<organism evidence="3 4">
    <name type="scientific">Zhenhengia yiwuensis</name>
    <dbReference type="NCBI Taxonomy" id="2763666"/>
    <lineage>
        <taxon>Bacteria</taxon>
        <taxon>Bacillati</taxon>
        <taxon>Bacillota</taxon>
        <taxon>Clostridia</taxon>
        <taxon>Lachnospirales</taxon>
        <taxon>Lachnospiraceae</taxon>
        <taxon>Zhenhengia</taxon>
    </lineage>
</organism>
<dbReference type="InterPro" id="IPR050695">
    <property type="entry name" value="N-acetylmuramoyl_amidase_3"/>
</dbReference>
<dbReference type="GO" id="GO:0030288">
    <property type="term" value="C:outer membrane-bounded periplasmic space"/>
    <property type="evidence" value="ECO:0007669"/>
    <property type="project" value="TreeGrafter"/>
</dbReference>
<dbReference type="RefSeq" id="WP_249332278.1">
    <property type="nucleotide sequence ID" value="NZ_JACRSY010000008.1"/>
</dbReference>
<keyword evidence="1" id="KW-0378">Hydrolase</keyword>
<dbReference type="SMART" id="SM00646">
    <property type="entry name" value="Ami_3"/>
    <property type="match status" value="1"/>
</dbReference>
<reference evidence="3" key="1">
    <citation type="submission" date="2020-08" db="EMBL/GenBank/DDBJ databases">
        <title>Genome public.</title>
        <authorList>
            <person name="Liu C."/>
            <person name="Sun Q."/>
        </authorList>
    </citation>
    <scope>NUCLEOTIDE SEQUENCE</scope>
    <source>
        <strain evidence="3">NSJ-12</strain>
    </source>
</reference>
<gene>
    <name evidence="3" type="ORF">H8718_06180</name>
</gene>
<dbReference type="EMBL" id="JACRSY010000008">
    <property type="protein sequence ID" value="MBC8579123.1"/>
    <property type="molecule type" value="Genomic_DNA"/>
</dbReference>
<sequence length="259" mass="28261">MRFVLDAGHRNNSKDFGACGHGLKESVLALAIVKKLKYALEKLGVEVVLTRSSEDELITPSQRPVKAKQLKGDVLVSVHINAHSNDSASGIEVLYKTQKDLATVVCNGMCKATGAKNRGAKYRDDLAVLNGFNESILVECGFISNRVEANLLNQSAYQDKIVKGIIEGIKSHYKIQESDIALYDAVERIIESGIMINATAWNKLDNIKLQNVPALLSKFGGVDVLIAKGVISSADIWKNGTYTKDNVRSLLIKYSVKLG</sequence>
<feature type="domain" description="MurNAc-LAA" evidence="2">
    <location>
        <begin position="64"/>
        <end position="170"/>
    </location>
</feature>
<dbReference type="AlphaFoldDB" id="A0A926EJC1"/>
<evidence type="ECO:0000313" key="4">
    <source>
        <dbReference type="Proteomes" id="UP000655830"/>
    </source>
</evidence>
<protein>
    <submittedName>
        <fullName evidence="3">N-acetylmuramoyl-L-alanine amidase</fullName>
    </submittedName>
</protein>
<dbReference type="Pfam" id="PF01520">
    <property type="entry name" value="Amidase_3"/>
    <property type="match status" value="1"/>
</dbReference>
<dbReference type="GO" id="GO:0008745">
    <property type="term" value="F:N-acetylmuramoyl-L-alanine amidase activity"/>
    <property type="evidence" value="ECO:0007669"/>
    <property type="project" value="InterPro"/>
</dbReference>